<proteinExistence type="predicted"/>
<evidence type="ECO:0000313" key="2">
    <source>
        <dbReference type="Proteomes" id="UP000076738"/>
    </source>
</evidence>
<evidence type="ECO:0000313" key="1">
    <source>
        <dbReference type="EMBL" id="KZO89856.1"/>
    </source>
</evidence>
<evidence type="ECO:0008006" key="3">
    <source>
        <dbReference type="Google" id="ProtNLM"/>
    </source>
</evidence>
<organism evidence="1 2">
    <name type="scientific">Calocera viscosa (strain TUFC12733)</name>
    <dbReference type="NCBI Taxonomy" id="1330018"/>
    <lineage>
        <taxon>Eukaryota</taxon>
        <taxon>Fungi</taxon>
        <taxon>Dikarya</taxon>
        <taxon>Basidiomycota</taxon>
        <taxon>Agaricomycotina</taxon>
        <taxon>Dacrymycetes</taxon>
        <taxon>Dacrymycetales</taxon>
        <taxon>Dacrymycetaceae</taxon>
        <taxon>Calocera</taxon>
    </lineage>
</organism>
<dbReference type="SUPFAM" id="SSF81383">
    <property type="entry name" value="F-box domain"/>
    <property type="match status" value="1"/>
</dbReference>
<sequence length="539" mass="61213">MQRLARLASIINRYIPRRKHQVSGPAQNESAPGRLPVELWLHIIKLLFGAGHSLVALSCTSHFFRTLAKSLEYSHRTVIFDYGRPPLFPKLSISPRRHTAQLLVDCRCTTARGPHRCENRTCPLRNLLEGPRQNLGAIQRAGRALQYETEWIPTVVHIGAIALLTRMEALELSDTRLTHQLLIGLETLPLLRQLKLVGTLGCELLPLDRTPQLHLEKLYISTSSIPPEPELFYILSAICASGLEDFAWVPQSPDNDVPYSPLHLFSRVFPEHCLQRLSLVWFQGILFPGESERALLDFLQKQREVRHLTLQVMWDVSTAFPDDLLPKLQSYNGPSSTSSLVLRKPITSLALHGQAPSYYPSEHNLSLSLGQIRELGHLSDHLKCLSLNMWSLESGAFELIALLFPLLVEVSIEVLAWNISLSAAEESRFLDESNVISSLRTELSKLFPALSRCRRFAFAWFRNCNIPAQAPDDELLQYGATDDEMLQYGPWMLTQLVSASGMLRVITLRGLDFVRVDRSEWMVDRYNMRDDRPLTHHLT</sequence>
<dbReference type="InterPro" id="IPR036047">
    <property type="entry name" value="F-box-like_dom_sf"/>
</dbReference>
<dbReference type="EMBL" id="KV417362">
    <property type="protein sequence ID" value="KZO89856.1"/>
    <property type="molecule type" value="Genomic_DNA"/>
</dbReference>
<dbReference type="Proteomes" id="UP000076738">
    <property type="component" value="Unassembled WGS sequence"/>
</dbReference>
<gene>
    <name evidence="1" type="ORF">CALVIDRAFT_603372</name>
</gene>
<accession>A0A167FUH9</accession>
<keyword evidence="2" id="KW-1185">Reference proteome</keyword>
<reference evidence="1 2" key="1">
    <citation type="journal article" date="2016" name="Mol. Biol. Evol.">
        <title>Comparative Genomics of Early-Diverging Mushroom-Forming Fungi Provides Insights into the Origins of Lignocellulose Decay Capabilities.</title>
        <authorList>
            <person name="Nagy L.G."/>
            <person name="Riley R."/>
            <person name="Tritt A."/>
            <person name="Adam C."/>
            <person name="Daum C."/>
            <person name="Floudas D."/>
            <person name="Sun H."/>
            <person name="Yadav J.S."/>
            <person name="Pangilinan J."/>
            <person name="Larsson K.H."/>
            <person name="Matsuura K."/>
            <person name="Barry K."/>
            <person name="Labutti K."/>
            <person name="Kuo R."/>
            <person name="Ohm R.A."/>
            <person name="Bhattacharya S.S."/>
            <person name="Shirouzu T."/>
            <person name="Yoshinaga Y."/>
            <person name="Martin F.M."/>
            <person name="Grigoriev I.V."/>
            <person name="Hibbett D.S."/>
        </authorList>
    </citation>
    <scope>NUCLEOTIDE SEQUENCE [LARGE SCALE GENOMIC DNA]</scope>
    <source>
        <strain evidence="1 2">TUFC12733</strain>
    </source>
</reference>
<name>A0A167FUH9_CALVF</name>
<dbReference type="AlphaFoldDB" id="A0A167FUH9"/>
<dbReference type="CDD" id="cd09917">
    <property type="entry name" value="F-box_SF"/>
    <property type="match status" value="1"/>
</dbReference>
<protein>
    <recommendedName>
        <fullName evidence="3">F-box domain-containing protein</fullName>
    </recommendedName>
</protein>